<accession>K1MCF3</accession>
<evidence type="ECO:0000313" key="2">
    <source>
        <dbReference type="EMBL" id="EKB60058.1"/>
    </source>
</evidence>
<dbReference type="STRING" id="883096.HMPREF9699_00046"/>
<feature type="compositionally biased region" description="Gly residues" evidence="1">
    <location>
        <begin position="16"/>
        <end position="25"/>
    </location>
</feature>
<proteinExistence type="predicted"/>
<gene>
    <name evidence="2" type="ORF">HMPREF9699_00046</name>
</gene>
<dbReference type="AlphaFoldDB" id="K1MCF3"/>
<feature type="non-terminal residue" evidence="2">
    <location>
        <position position="1"/>
    </location>
</feature>
<keyword evidence="3" id="KW-1185">Reference proteome</keyword>
<protein>
    <submittedName>
        <fullName evidence="2">Uncharacterized protein</fullName>
    </submittedName>
</protein>
<dbReference type="PATRIC" id="fig|883096.3.peg.45"/>
<dbReference type="eggNOG" id="COG5295">
    <property type="taxonomic scope" value="Bacteria"/>
</dbReference>
<evidence type="ECO:0000256" key="1">
    <source>
        <dbReference type="SAM" id="MobiDB-lite"/>
    </source>
</evidence>
<feature type="region of interest" description="Disordered" evidence="1">
    <location>
        <begin position="1"/>
        <end position="29"/>
    </location>
</feature>
<organism evidence="2 3">
    <name type="scientific">Bergeyella zoohelcum ATCC 43767</name>
    <dbReference type="NCBI Taxonomy" id="883096"/>
    <lineage>
        <taxon>Bacteria</taxon>
        <taxon>Pseudomonadati</taxon>
        <taxon>Bacteroidota</taxon>
        <taxon>Flavobacteriia</taxon>
        <taxon>Flavobacteriales</taxon>
        <taxon>Weeksellaceae</taxon>
        <taxon>Bergeyella</taxon>
    </lineage>
</organism>
<feature type="compositionally biased region" description="Low complexity" evidence="1">
    <location>
        <begin position="1"/>
        <end position="12"/>
    </location>
</feature>
<reference evidence="2 3" key="1">
    <citation type="submission" date="2012-07" db="EMBL/GenBank/DDBJ databases">
        <title>The Genome Sequence of Bergeyella zoohelcum ATCC 43767.</title>
        <authorList>
            <consortium name="The Broad Institute Genome Sequencing Platform"/>
            <person name="Earl A."/>
            <person name="Ward D."/>
            <person name="Feldgarden M."/>
            <person name="Gevers D."/>
            <person name="Huys G."/>
            <person name="Walker B."/>
            <person name="Young S.K."/>
            <person name="Zeng Q."/>
            <person name="Gargeya S."/>
            <person name="Fitzgerald M."/>
            <person name="Haas B."/>
            <person name="Abouelleil A."/>
            <person name="Alvarado L."/>
            <person name="Arachchi H.M."/>
            <person name="Berlin A.M."/>
            <person name="Chapman S.B."/>
            <person name="Goldberg J."/>
            <person name="Griggs A."/>
            <person name="Gujja S."/>
            <person name="Hansen M."/>
            <person name="Howarth C."/>
            <person name="Imamovic A."/>
            <person name="Larimer J."/>
            <person name="McCowen C."/>
            <person name="Montmayeur A."/>
            <person name="Murphy C."/>
            <person name="Neiman D."/>
            <person name="Pearson M."/>
            <person name="Priest M."/>
            <person name="Roberts A."/>
            <person name="Saif S."/>
            <person name="Shea T."/>
            <person name="Sisk P."/>
            <person name="Sykes S."/>
            <person name="Wortman J."/>
            <person name="Nusbaum C."/>
            <person name="Birren B."/>
        </authorList>
    </citation>
    <scope>NUCLEOTIDE SEQUENCE [LARGE SCALE GENOMIC DNA]</scope>
    <source>
        <strain evidence="2 3">ATCC 43767</strain>
    </source>
</reference>
<sequence length="822" mass="83918">GPKGATGQQGPQGPAGPQGGIGLIGNGTNTTVTGNGTTANPYKINTATGNITGTGITVGNGSGAALKGVTLSIADNAINSAKIQNETIESVDIKNGTIKGEDIANATITADKLAANVLKNIYTHDGTIAQNRKVTTGNNALTIEGASYHPLQISTHNSNGNGGLSIRPKGDNDKRIEFNATPEGNLRLWAARDVIYALRSNGNVGIGTNSPVDKLQVAGNVLSIGGLRSSVNAADGVGGYIELINDAKTGAVLSKRWRIYNMQSKGTNKYADGLHFWGYAEDGTNLSSKAILTDDGKLNIGFGSSVSSNASATQKLNVKGNVLISDLAGAGDRIVLADANGILKTGSVSASTLSGTGNITGTGITVGNGNGAALKNVTLSIADNAINSAKIQNGTVESVDIKDGTIVNADIANNTITGGKIANATITADKLAANVLKNIYNADGTLTGVRTLNTAGHTLTVEGTSASPLTVKSNSWYPLVVNSANTTGGGGVAIHPNDFTKRVELSTTVEGNFRLWANGNKLFVDRTTGNVGIGNDTPNAKLDVAGGARIIGDADHLLRLERKGSTDFTDIVKRPNGTFLITNNTGKQWKGGIAIDANGKVGLGTETPTSKLDVDGNARILGTLDIHGEARILGNDSRLLRLQRSGFTDFTDIAKSPDGTLLITNNTGNQWKGGISINAGGNVGIGTITPTAKLDVAGNVKSTALAGTGDRNVVASADGTLKIGAPSTPIREVTGATTITVTDNGGFVYVNATGAVNVTVPSTLPAGFSCVIIQQGTGQVRLVGQGVTLQSARGTKTRIKFSAVGIIKRTDANVTITGDAIN</sequence>
<dbReference type="HOGENOM" id="CLU_344382_0_0_10"/>
<name>K1MCF3_9FLAO</name>
<comment type="caution">
    <text evidence="2">The sequence shown here is derived from an EMBL/GenBank/DDBJ whole genome shotgun (WGS) entry which is preliminary data.</text>
</comment>
<dbReference type="Proteomes" id="UP000006085">
    <property type="component" value="Unassembled WGS sequence"/>
</dbReference>
<evidence type="ECO:0000313" key="3">
    <source>
        <dbReference type="Proteomes" id="UP000006085"/>
    </source>
</evidence>
<dbReference type="EMBL" id="AGYA01000002">
    <property type="protein sequence ID" value="EKB60058.1"/>
    <property type="molecule type" value="Genomic_DNA"/>
</dbReference>